<sequence>MSSQVNSQVACLYCRSENAEGALVCASCGRDIAVPATLLAERDDLLRKREDLRDELKRARGEIEAIMRRGKSR</sequence>
<reference evidence="2 3" key="1">
    <citation type="submission" date="2016-08" db="EMBL/GenBank/DDBJ databases">
        <authorList>
            <person name="Seilhamer J.J."/>
        </authorList>
    </citation>
    <scope>NUCLEOTIDE SEQUENCE [LARGE SCALE GENOMIC DNA]</scope>
    <source>
        <strain evidence="2 3">CCBAU 10071</strain>
    </source>
</reference>
<evidence type="ECO:0000256" key="1">
    <source>
        <dbReference type="SAM" id="Coils"/>
    </source>
</evidence>
<evidence type="ECO:0000313" key="3">
    <source>
        <dbReference type="Proteomes" id="UP000183174"/>
    </source>
</evidence>
<dbReference type="Proteomes" id="UP000183174">
    <property type="component" value="Unassembled WGS sequence"/>
</dbReference>
<name>A0A1C3TWY1_9BRAD</name>
<feature type="coiled-coil region" evidence="1">
    <location>
        <begin position="42"/>
        <end position="69"/>
    </location>
</feature>
<accession>A0A1C3TWY1</accession>
<keyword evidence="1" id="KW-0175">Coiled coil</keyword>
<dbReference type="RefSeq" id="WP_225133459.1">
    <property type="nucleotide sequence ID" value="NZ_JADYWB010000004.1"/>
</dbReference>
<dbReference type="EMBL" id="FMAE01000001">
    <property type="protein sequence ID" value="SCB07714.1"/>
    <property type="molecule type" value="Genomic_DNA"/>
</dbReference>
<gene>
    <name evidence="2" type="ORF">GA0061099_1001146</name>
</gene>
<dbReference type="AlphaFoldDB" id="A0A1C3TWY1"/>
<evidence type="ECO:0000313" key="2">
    <source>
        <dbReference type="EMBL" id="SCB07714.1"/>
    </source>
</evidence>
<organism evidence="2 3">
    <name type="scientific">Bradyrhizobium yuanmingense</name>
    <dbReference type="NCBI Taxonomy" id="108015"/>
    <lineage>
        <taxon>Bacteria</taxon>
        <taxon>Pseudomonadati</taxon>
        <taxon>Pseudomonadota</taxon>
        <taxon>Alphaproteobacteria</taxon>
        <taxon>Hyphomicrobiales</taxon>
        <taxon>Nitrobacteraceae</taxon>
        <taxon>Bradyrhizobium</taxon>
    </lineage>
</organism>
<proteinExistence type="predicted"/>
<protein>
    <submittedName>
        <fullName evidence="2">Uncharacterized protein</fullName>
    </submittedName>
</protein>